<dbReference type="PANTHER" id="PTHR42852:SF6">
    <property type="entry name" value="THIOL:DISULFIDE INTERCHANGE PROTEIN DSBE"/>
    <property type="match status" value="1"/>
</dbReference>
<organism evidence="7 8">
    <name type="scientific">Litoribacillus peritrichatus</name>
    <dbReference type="NCBI Taxonomy" id="718191"/>
    <lineage>
        <taxon>Bacteria</taxon>
        <taxon>Pseudomonadati</taxon>
        <taxon>Pseudomonadota</taxon>
        <taxon>Gammaproteobacteria</taxon>
        <taxon>Oceanospirillales</taxon>
        <taxon>Oceanospirillaceae</taxon>
        <taxon>Litoribacillus</taxon>
    </lineage>
</organism>
<dbReference type="CDD" id="cd03010">
    <property type="entry name" value="TlpA_like_DsbE"/>
    <property type="match status" value="1"/>
</dbReference>
<accession>A0ABP7M471</accession>
<gene>
    <name evidence="7" type="primary">dsbE</name>
    <name evidence="7" type="ORF">GCM10022277_06530</name>
</gene>
<name>A0ABP7M471_9GAMM</name>
<dbReference type="InterPro" id="IPR004799">
    <property type="entry name" value="Periplasmic_diS_OxRdtase_DsbE"/>
</dbReference>
<keyword evidence="5" id="KW-0676">Redox-active center</keyword>
<comment type="similarity">
    <text evidence="2">Belongs to the thioredoxin family. DsbE subfamily.</text>
</comment>
<comment type="caution">
    <text evidence="7">The sequence shown here is derived from an EMBL/GenBank/DDBJ whole genome shotgun (WGS) entry which is preliminary data.</text>
</comment>
<dbReference type="InterPro" id="IPR050553">
    <property type="entry name" value="Thioredoxin_ResA/DsbE_sf"/>
</dbReference>
<sequence>MRRLALFVPFIIFLLLGFFLFRGLSLDPKELPSALIGKPFPAFAASTLDGKQVSEADLKGEVALVNIWATWCPTCKQEHAYLNKLAREGVKIFGVNYKDETEKAKVWLQQLGNPYEFNVQDEDGMIGLDLGVYGAPETYLLDKNGVVRLKHVGDVNDRVWKEKIQPEFQKWSEL</sequence>
<dbReference type="InterPro" id="IPR017937">
    <property type="entry name" value="Thioredoxin_CS"/>
</dbReference>
<dbReference type="Proteomes" id="UP001501565">
    <property type="component" value="Unassembled WGS sequence"/>
</dbReference>
<protein>
    <submittedName>
        <fullName evidence="7">Thiol:disulfide interchange protein DsbE</fullName>
    </submittedName>
</protein>
<proteinExistence type="inferred from homology"/>
<keyword evidence="8" id="KW-1185">Reference proteome</keyword>
<keyword evidence="4" id="KW-1015">Disulfide bond</keyword>
<evidence type="ECO:0000313" key="7">
    <source>
        <dbReference type="EMBL" id="GAA3914736.1"/>
    </source>
</evidence>
<evidence type="ECO:0000256" key="3">
    <source>
        <dbReference type="ARBA" id="ARBA00022748"/>
    </source>
</evidence>
<evidence type="ECO:0000256" key="5">
    <source>
        <dbReference type="ARBA" id="ARBA00023284"/>
    </source>
</evidence>
<evidence type="ECO:0000256" key="4">
    <source>
        <dbReference type="ARBA" id="ARBA00023157"/>
    </source>
</evidence>
<dbReference type="InterPro" id="IPR013740">
    <property type="entry name" value="Redoxin"/>
</dbReference>
<dbReference type="PANTHER" id="PTHR42852">
    <property type="entry name" value="THIOL:DISULFIDE INTERCHANGE PROTEIN DSBE"/>
    <property type="match status" value="1"/>
</dbReference>
<dbReference type="EMBL" id="BAABBN010000004">
    <property type="protein sequence ID" value="GAA3914736.1"/>
    <property type="molecule type" value="Genomic_DNA"/>
</dbReference>
<dbReference type="PROSITE" id="PS51352">
    <property type="entry name" value="THIOREDOXIN_2"/>
    <property type="match status" value="1"/>
</dbReference>
<feature type="domain" description="Thioredoxin" evidence="6">
    <location>
        <begin position="34"/>
        <end position="169"/>
    </location>
</feature>
<keyword evidence="3" id="KW-0201">Cytochrome c-type biogenesis</keyword>
<dbReference type="InterPro" id="IPR013766">
    <property type="entry name" value="Thioredoxin_domain"/>
</dbReference>
<evidence type="ECO:0000256" key="2">
    <source>
        <dbReference type="ARBA" id="ARBA00007758"/>
    </source>
</evidence>
<dbReference type="Pfam" id="PF08534">
    <property type="entry name" value="Redoxin"/>
    <property type="match status" value="1"/>
</dbReference>
<dbReference type="NCBIfam" id="TIGR00385">
    <property type="entry name" value="dsbE"/>
    <property type="match status" value="1"/>
</dbReference>
<dbReference type="RefSeq" id="WP_344795448.1">
    <property type="nucleotide sequence ID" value="NZ_BAABBN010000004.1"/>
</dbReference>
<reference evidence="8" key="1">
    <citation type="journal article" date="2019" name="Int. J. Syst. Evol. Microbiol.">
        <title>The Global Catalogue of Microorganisms (GCM) 10K type strain sequencing project: providing services to taxonomists for standard genome sequencing and annotation.</title>
        <authorList>
            <consortium name="The Broad Institute Genomics Platform"/>
            <consortium name="The Broad Institute Genome Sequencing Center for Infectious Disease"/>
            <person name="Wu L."/>
            <person name="Ma J."/>
        </authorList>
    </citation>
    <scope>NUCLEOTIDE SEQUENCE [LARGE SCALE GENOMIC DNA]</scope>
    <source>
        <strain evidence="8">JCM 17551</strain>
    </source>
</reference>
<dbReference type="Gene3D" id="3.40.30.10">
    <property type="entry name" value="Glutaredoxin"/>
    <property type="match status" value="1"/>
</dbReference>
<dbReference type="InterPro" id="IPR036249">
    <property type="entry name" value="Thioredoxin-like_sf"/>
</dbReference>
<evidence type="ECO:0000259" key="6">
    <source>
        <dbReference type="PROSITE" id="PS51352"/>
    </source>
</evidence>
<evidence type="ECO:0000313" key="8">
    <source>
        <dbReference type="Proteomes" id="UP001501565"/>
    </source>
</evidence>
<evidence type="ECO:0000256" key="1">
    <source>
        <dbReference type="ARBA" id="ARBA00004383"/>
    </source>
</evidence>
<dbReference type="SUPFAM" id="SSF52833">
    <property type="entry name" value="Thioredoxin-like"/>
    <property type="match status" value="1"/>
</dbReference>
<dbReference type="PROSITE" id="PS00194">
    <property type="entry name" value="THIOREDOXIN_1"/>
    <property type="match status" value="1"/>
</dbReference>
<comment type="subcellular location">
    <subcellularLocation>
        <location evidence="1">Cell inner membrane</location>
        <topology evidence="1">Single-pass membrane protein</topology>
        <orientation evidence="1">Periplasmic side</orientation>
    </subcellularLocation>
</comment>